<dbReference type="AlphaFoldDB" id="A0A0E3VTY2"/>
<protein>
    <submittedName>
        <fullName evidence="1">Uncharacterized protein</fullName>
    </submittedName>
</protein>
<dbReference type="Proteomes" id="UP000063308">
    <property type="component" value="Chromosome"/>
</dbReference>
<evidence type="ECO:0000313" key="1">
    <source>
        <dbReference type="EMBL" id="BAR56455.1"/>
    </source>
</evidence>
<sequence>MKLLNVLQVNFLEFSVVSELNPKVRAKARPNTRLWRSHLGLDYPATDN</sequence>
<dbReference type="EMBL" id="AP014685">
    <property type="protein sequence ID" value="BAR56455.1"/>
    <property type="molecule type" value="Genomic_DNA"/>
</dbReference>
<organism evidence="1 2">
    <name type="scientific">Bradyrhizobium diazoefficiens</name>
    <dbReference type="NCBI Taxonomy" id="1355477"/>
    <lineage>
        <taxon>Bacteria</taxon>
        <taxon>Pseudomonadati</taxon>
        <taxon>Pseudomonadota</taxon>
        <taxon>Alphaproteobacteria</taxon>
        <taxon>Hyphomicrobiales</taxon>
        <taxon>Nitrobacteraceae</taxon>
        <taxon>Bradyrhizobium</taxon>
    </lineage>
</organism>
<evidence type="ECO:0000313" key="2">
    <source>
        <dbReference type="Proteomes" id="UP000063308"/>
    </source>
</evidence>
<gene>
    <name evidence="1" type="ORF">NK6_3277</name>
</gene>
<proteinExistence type="predicted"/>
<name>A0A0E3VTY2_9BRAD</name>
<reference evidence="1 2" key="1">
    <citation type="submission" date="2014-11" db="EMBL/GenBank/DDBJ databases">
        <title>Symbiosis island explosion on the genome of extra-slow-growing strains of soybean bradyrhizobia with massive insertion sequences.</title>
        <authorList>
            <person name="Iida T."/>
            <person name="Minamisawa K."/>
        </authorList>
    </citation>
    <scope>NUCLEOTIDE SEQUENCE [LARGE SCALE GENOMIC DNA]</scope>
    <source>
        <strain evidence="1 2">NK6</strain>
    </source>
</reference>
<accession>A0A0E3VTY2</accession>